<proteinExistence type="predicted"/>
<accession>A0A5B9PCJ0</accession>
<gene>
    <name evidence="2" type="ORF">MFFC18_38790</name>
</gene>
<dbReference type="Proteomes" id="UP000322214">
    <property type="component" value="Chromosome"/>
</dbReference>
<evidence type="ECO:0000313" key="3">
    <source>
        <dbReference type="Proteomes" id="UP000322214"/>
    </source>
</evidence>
<dbReference type="KEGG" id="mff:MFFC18_38790"/>
<protein>
    <recommendedName>
        <fullName evidence="4">DUF4190 domain-containing protein</fullName>
    </recommendedName>
</protein>
<keyword evidence="1" id="KW-0472">Membrane</keyword>
<feature type="transmembrane region" description="Helical" evidence="1">
    <location>
        <begin position="50"/>
        <end position="78"/>
    </location>
</feature>
<feature type="transmembrane region" description="Helical" evidence="1">
    <location>
        <begin position="98"/>
        <end position="119"/>
    </location>
</feature>
<dbReference type="AlphaFoldDB" id="A0A5B9PCJ0"/>
<dbReference type="STRING" id="980251.GCA_001642875_04222"/>
<evidence type="ECO:0000313" key="2">
    <source>
        <dbReference type="EMBL" id="QEG23974.1"/>
    </source>
</evidence>
<dbReference type="Gene3D" id="2.40.50.870">
    <property type="entry name" value="Protein of unknown function (DUF3299)"/>
    <property type="match status" value="1"/>
</dbReference>
<keyword evidence="3" id="KW-1185">Reference proteome</keyword>
<keyword evidence="1" id="KW-0812">Transmembrane</keyword>
<dbReference type="EMBL" id="CP042912">
    <property type="protein sequence ID" value="QEG23974.1"/>
    <property type="molecule type" value="Genomic_DNA"/>
</dbReference>
<reference evidence="2 3" key="1">
    <citation type="submission" date="2019-08" db="EMBL/GenBank/DDBJ databases">
        <title>Deep-cultivation of Planctomycetes and their phenomic and genomic characterization uncovers novel biology.</title>
        <authorList>
            <person name="Wiegand S."/>
            <person name="Jogler M."/>
            <person name="Boedeker C."/>
            <person name="Pinto D."/>
            <person name="Vollmers J."/>
            <person name="Rivas-Marin E."/>
            <person name="Kohn T."/>
            <person name="Peeters S.H."/>
            <person name="Heuer A."/>
            <person name="Rast P."/>
            <person name="Oberbeckmann S."/>
            <person name="Bunk B."/>
            <person name="Jeske O."/>
            <person name="Meyerdierks A."/>
            <person name="Storesund J.E."/>
            <person name="Kallscheuer N."/>
            <person name="Luecker S."/>
            <person name="Lage O.M."/>
            <person name="Pohl T."/>
            <person name="Merkel B.J."/>
            <person name="Hornburger P."/>
            <person name="Mueller R.-W."/>
            <person name="Bruemmer F."/>
            <person name="Labrenz M."/>
            <person name="Spormann A.M."/>
            <person name="Op den Camp H."/>
            <person name="Overmann J."/>
            <person name="Amann R."/>
            <person name="Jetten M.S.M."/>
            <person name="Mascher T."/>
            <person name="Medema M.H."/>
            <person name="Devos D.P."/>
            <person name="Kaster A.-K."/>
            <person name="Ovreas L."/>
            <person name="Rohde M."/>
            <person name="Galperin M.Y."/>
            <person name="Jogler C."/>
        </authorList>
    </citation>
    <scope>NUCLEOTIDE SEQUENCE [LARGE SCALE GENOMIC DNA]</scope>
    <source>
        <strain evidence="2 3">FC18</strain>
    </source>
</reference>
<evidence type="ECO:0000256" key="1">
    <source>
        <dbReference type="SAM" id="Phobius"/>
    </source>
</evidence>
<sequence>MLELNFATSMNDAMSDTMIKENPFSSQPTTSAFTEESTYQAVCKSAVASAIFAVLGLSAFLAQMFMLLPILGIVFALLALKAIRAYPDELVGKGAAKFGLLLSAVCLIGSGAMHSFIYATEVPEGYRRISFAELKPSSRGTDAQGFPKRAAELDGEKVFIKGYVRPPSGKQYGLKSFIMVGDFGDCCFGGDPAITDVVAIKIQSDDTVNYGYGLRRIGGTFRLNPSTAASDEEEIPRVFYEIEADHVR</sequence>
<evidence type="ECO:0008006" key="4">
    <source>
        <dbReference type="Google" id="ProtNLM"/>
    </source>
</evidence>
<name>A0A5B9PCJ0_9BACT</name>
<organism evidence="2 3">
    <name type="scientific">Mariniblastus fucicola</name>
    <dbReference type="NCBI Taxonomy" id="980251"/>
    <lineage>
        <taxon>Bacteria</taxon>
        <taxon>Pseudomonadati</taxon>
        <taxon>Planctomycetota</taxon>
        <taxon>Planctomycetia</taxon>
        <taxon>Pirellulales</taxon>
        <taxon>Pirellulaceae</taxon>
        <taxon>Mariniblastus</taxon>
    </lineage>
</organism>
<keyword evidence="1" id="KW-1133">Transmembrane helix</keyword>